<dbReference type="Gene3D" id="2.130.10.30">
    <property type="entry name" value="Regulator of chromosome condensation 1/beta-lactamase-inhibitor protein II"/>
    <property type="match status" value="2"/>
</dbReference>
<protein>
    <recommendedName>
        <fullName evidence="5">F-box domain-containing protein</fullName>
    </recommendedName>
</protein>
<accession>A0A8T8TLM4</accession>
<dbReference type="SUPFAM" id="SSF50985">
    <property type="entry name" value="RCC1/BLIP-II"/>
    <property type="match status" value="1"/>
</dbReference>
<evidence type="ECO:0000313" key="4">
    <source>
        <dbReference type="Proteomes" id="UP000077671"/>
    </source>
</evidence>
<name>A0A8T8TLM4_9BASI</name>
<reference evidence="3" key="1">
    <citation type="submission" date="2016-04" db="EMBL/GenBank/DDBJ databases">
        <authorList>
            <person name="Nguyen H.D."/>
            <person name="Kesanakurti P."/>
            <person name="Cullis J."/>
            <person name="Levesque C.A."/>
            <person name="Hambleton S."/>
        </authorList>
    </citation>
    <scope>NUCLEOTIDE SEQUENCE</scope>
    <source>
        <strain evidence="3">DAOMC 238032</strain>
    </source>
</reference>
<evidence type="ECO:0000256" key="2">
    <source>
        <dbReference type="SAM" id="SignalP"/>
    </source>
</evidence>
<feature type="region of interest" description="Disordered" evidence="1">
    <location>
        <begin position="802"/>
        <end position="821"/>
    </location>
</feature>
<feature type="compositionally biased region" description="Low complexity" evidence="1">
    <location>
        <begin position="418"/>
        <end position="432"/>
    </location>
</feature>
<evidence type="ECO:0008006" key="5">
    <source>
        <dbReference type="Google" id="ProtNLM"/>
    </source>
</evidence>
<proteinExistence type="predicted"/>
<organism evidence="3 4">
    <name type="scientific">Tilletia caries</name>
    <name type="common">wheat bunt fungus</name>
    <dbReference type="NCBI Taxonomy" id="13290"/>
    <lineage>
        <taxon>Eukaryota</taxon>
        <taxon>Fungi</taxon>
        <taxon>Dikarya</taxon>
        <taxon>Basidiomycota</taxon>
        <taxon>Ustilaginomycotina</taxon>
        <taxon>Exobasidiomycetes</taxon>
        <taxon>Tilletiales</taxon>
        <taxon>Tilletiaceae</taxon>
        <taxon>Tilletia</taxon>
    </lineage>
</organism>
<evidence type="ECO:0000313" key="3">
    <source>
        <dbReference type="EMBL" id="KAE8263015.1"/>
    </source>
</evidence>
<dbReference type="PANTHER" id="PTHR45982:SF1">
    <property type="entry name" value="REGULATOR OF CHROMOSOME CONDENSATION"/>
    <property type="match status" value="1"/>
</dbReference>
<reference evidence="3" key="2">
    <citation type="journal article" date="2019" name="IMA Fungus">
        <title>Genome sequencing and comparison of five Tilletia species to identify candidate genes for the detection of regulated species infecting wheat.</title>
        <authorList>
            <person name="Nguyen H.D.T."/>
            <person name="Sultana T."/>
            <person name="Kesanakurti P."/>
            <person name="Hambleton S."/>
        </authorList>
    </citation>
    <scope>NUCLEOTIDE SEQUENCE</scope>
    <source>
        <strain evidence="3">DAOMC 238032</strain>
    </source>
</reference>
<feature type="region of interest" description="Disordered" evidence="1">
    <location>
        <begin position="634"/>
        <end position="655"/>
    </location>
</feature>
<feature type="region of interest" description="Disordered" evidence="1">
    <location>
        <begin position="188"/>
        <end position="215"/>
    </location>
</feature>
<dbReference type="InterPro" id="IPR051553">
    <property type="entry name" value="Ran_GTPase-activating"/>
</dbReference>
<dbReference type="AlphaFoldDB" id="A0A8T8TLM4"/>
<sequence length="821" mass="89363">MPSLFVLPASLLVDSVLCYLGPRDLTQLAATSKYARSLADADFVWARRLVTDFHFPLDSSARPIHFSSGMGWKTIYARLSNPTVFVWGEITPDRLGQEFGALPEAFADLLWDHGDISTDGGIPFPIPVPGTDQPQKVGRAIRASSLQIGPPVQIHSTGYAFLALTSSGHVVFWGCLDRPVVLFVPEQRQENRRKGSEEEEEQDIPGNWQSPYASVPKPTVLPIPPSLRVSQLGVGRKHAIALAVVRSLNEEKLERAKELSNAPTSPTRSSSSVEQSKAILLEWHAWGDIVRIDPDVIGLTTRSSETSTGSVIEQTELVQVEAGWEFSAVLVHRHEHRPTHSASPTSTKKIASDIYFWLTSWQLYADRQQPGQRLASEAGSVDAACSTLPTVQPVSIQLPPLPPPPPGLLTRLERQRSQLRQSQDPTGQQQQQESTPSALDEYYGAAALGQDKQQLITKIAAGTSFLIALTSQGLVYRLELLRGHAVAPPLDDFGGELERDQERASARAFREELYSAWESGEEGDGWELLDTFCVPDEIGKCGVFATPEAEGEANNPDTDVGKDEDEGRDLKGYVDASIRITHISAHYRNFAAYSVAATSQLVGGANTAGGTEGKSIVLLGDDDSTLYPERIRRTHVAGEGPPPDARDEGEVGPPRVEPRIIPELQARSIIKVVQGDFHAGAMDAKGHVVAWGNWSHGALGVWDALPLRDGGVAPVEGDVEGGANDVEGKAKRRAAQRVCREVVERPLEVQFLDWRKNDPPRQFVFDLAMSGHHSGALAVDMDYGKADVQAGDVDDGKAYVQHAKPGSPPNPRSGLSRSNFF</sequence>
<feature type="chain" id="PRO_5035880282" description="F-box domain-containing protein" evidence="2">
    <location>
        <begin position="19"/>
        <end position="821"/>
    </location>
</feature>
<keyword evidence="2" id="KW-0732">Signal</keyword>
<feature type="region of interest" description="Disordered" evidence="1">
    <location>
        <begin position="548"/>
        <end position="568"/>
    </location>
</feature>
<evidence type="ECO:0000256" key="1">
    <source>
        <dbReference type="SAM" id="MobiDB-lite"/>
    </source>
</evidence>
<feature type="region of interest" description="Disordered" evidence="1">
    <location>
        <begin position="415"/>
        <end position="437"/>
    </location>
</feature>
<dbReference type="InterPro" id="IPR036047">
    <property type="entry name" value="F-box-like_dom_sf"/>
</dbReference>
<gene>
    <name evidence="3" type="ORF">A4X03_0g1996</name>
</gene>
<dbReference type="SUPFAM" id="SSF81383">
    <property type="entry name" value="F-box domain"/>
    <property type="match status" value="1"/>
</dbReference>
<comment type="caution">
    <text evidence="3">The sequence shown here is derived from an EMBL/GenBank/DDBJ whole genome shotgun (WGS) entry which is preliminary data.</text>
</comment>
<feature type="signal peptide" evidence="2">
    <location>
        <begin position="1"/>
        <end position="18"/>
    </location>
</feature>
<dbReference type="Proteomes" id="UP000077671">
    <property type="component" value="Unassembled WGS sequence"/>
</dbReference>
<dbReference type="PANTHER" id="PTHR45982">
    <property type="entry name" value="REGULATOR OF CHROMOSOME CONDENSATION"/>
    <property type="match status" value="1"/>
</dbReference>
<dbReference type="EMBL" id="LWDD02000180">
    <property type="protein sequence ID" value="KAE8263015.1"/>
    <property type="molecule type" value="Genomic_DNA"/>
</dbReference>
<dbReference type="InterPro" id="IPR009091">
    <property type="entry name" value="RCC1/BLIP-II"/>
</dbReference>